<gene>
    <name evidence="2" type="ORF">GSH16_14630</name>
</gene>
<dbReference type="InterPro" id="IPR000792">
    <property type="entry name" value="Tscrpt_reg_LuxR_C"/>
</dbReference>
<dbReference type="GO" id="GO:0003677">
    <property type="term" value="F:DNA binding"/>
    <property type="evidence" value="ECO:0007669"/>
    <property type="project" value="InterPro"/>
</dbReference>
<dbReference type="Gene3D" id="1.10.10.10">
    <property type="entry name" value="Winged helix-like DNA-binding domain superfamily/Winged helix DNA-binding domain"/>
    <property type="match status" value="1"/>
</dbReference>
<comment type="caution">
    <text evidence="2">The sequence shown here is derived from an EMBL/GenBank/DDBJ whole genome shotgun (WGS) entry which is preliminary data.</text>
</comment>
<dbReference type="EMBL" id="WUWG01000007">
    <property type="protein sequence ID" value="MXU66682.1"/>
    <property type="molecule type" value="Genomic_DNA"/>
</dbReference>
<dbReference type="AlphaFoldDB" id="A0A6B0TZI9"/>
<dbReference type="InterPro" id="IPR016032">
    <property type="entry name" value="Sig_transdc_resp-reg_C-effctor"/>
</dbReference>
<evidence type="ECO:0000313" key="2">
    <source>
        <dbReference type="EMBL" id="MXU66682.1"/>
    </source>
</evidence>
<evidence type="ECO:0000313" key="3">
    <source>
        <dbReference type="Proteomes" id="UP000436016"/>
    </source>
</evidence>
<dbReference type="GO" id="GO:0006355">
    <property type="term" value="P:regulation of DNA-templated transcription"/>
    <property type="evidence" value="ECO:0007669"/>
    <property type="project" value="InterPro"/>
</dbReference>
<feature type="domain" description="HTH luxR-type" evidence="1">
    <location>
        <begin position="316"/>
        <end position="373"/>
    </location>
</feature>
<keyword evidence="3" id="KW-1185">Reference proteome</keyword>
<dbReference type="Proteomes" id="UP000436016">
    <property type="component" value="Unassembled WGS sequence"/>
</dbReference>
<dbReference type="SMART" id="SM00421">
    <property type="entry name" value="HTH_LUXR"/>
    <property type="match status" value="1"/>
</dbReference>
<name>A0A6B0TZI9_9RHOB</name>
<protein>
    <recommendedName>
        <fullName evidence="1">HTH luxR-type domain-containing protein</fullName>
    </recommendedName>
</protein>
<dbReference type="InterPro" id="IPR036388">
    <property type="entry name" value="WH-like_DNA-bd_sf"/>
</dbReference>
<sequence>MDTTDLVRPVELEAIYDGALTGHLFETILTLLKDLLPDAAVMVLGQDTVIPGNNFLLQRGLGEDAMRSFATDLVVQNRWFERQWREPEGRVFHDTDMIDRATFRKTAYYKDWLSLYGPLVCATGLVIQRSDTRQIVLELRFPETAEPRQRAQAARVLDQIGPHLVRAARIFRMTHRHPLDSEHAAHLLDLLSLPVFIVDPSCRTRSLNARAEQMTRRMENLLMTADGYLHAIDPGAEKEMRDTIARLASGYRHGSEVLSLAGRDGRKFFLSVTRIESNGPRGGAVDHFDQDPVRLAIIAQEAHVPLSLSHDALWRAFRLTNAESELALALLDGRTLGDCAQDRHVSKQTVRNQLVSIMRKTECHRQQQLVALLTRLAISASA</sequence>
<dbReference type="SUPFAM" id="SSF46894">
    <property type="entry name" value="C-terminal effector domain of the bipartite response regulators"/>
    <property type="match status" value="1"/>
</dbReference>
<organism evidence="2 3">
    <name type="scientific">Oceanomicrobium pacificus</name>
    <dbReference type="NCBI Taxonomy" id="2692916"/>
    <lineage>
        <taxon>Bacteria</taxon>
        <taxon>Pseudomonadati</taxon>
        <taxon>Pseudomonadota</taxon>
        <taxon>Alphaproteobacteria</taxon>
        <taxon>Rhodobacterales</taxon>
        <taxon>Paracoccaceae</taxon>
        <taxon>Oceanomicrobium</taxon>
    </lineage>
</organism>
<accession>A0A6B0TZI9</accession>
<reference evidence="2 3" key="1">
    <citation type="submission" date="2019-12" db="EMBL/GenBank/DDBJ databases">
        <title>Strain KN286 was isolated from seawater, which was collected from Caroline Seamount in the tropical western Pacific.</title>
        <authorList>
            <person name="Wang Q."/>
        </authorList>
    </citation>
    <scope>NUCLEOTIDE SEQUENCE [LARGE SCALE GENOMIC DNA]</scope>
    <source>
        <strain evidence="2 3">KN286</strain>
    </source>
</reference>
<dbReference type="RefSeq" id="WP_160856346.1">
    <property type="nucleotide sequence ID" value="NZ_WUWG01000007.1"/>
</dbReference>
<proteinExistence type="predicted"/>
<evidence type="ECO:0000259" key="1">
    <source>
        <dbReference type="SMART" id="SM00421"/>
    </source>
</evidence>